<organism evidence="2 3">
    <name type="scientific">Candidatus Portnoybacteria bacterium CG02_land_8_20_14_3_00_45_8</name>
    <dbReference type="NCBI Taxonomy" id="1974807"/>
    <lineage>
        <taxon>Bacteria</taxon>
        <taxon>Candidatus Portnoyibacteriota</taxon>
    </lineage>
</organism>
<proteinExistence type="predicted"/>
<dbReference type="InterPro" id="IPR024414">
    <property type="entry name" value="Uncharacterised_PrgI"/>
</dbReference>
<evidence type="ECO:0008006" key="4">
    <source>
        <dbReference type="Google" id="ProtNLM"/>
    </source>
</evidence>
<comment type="caution">
    <text evidence="2">The sequence shown here is derived from an EMBL/GenBank/DDBJ whole genome shotgun (WGS) entry which is preliminary data.</text>
</comment>
<dbReference type="Pfam" id="PF12666">
    <property type="entry name" value="PrgI"/>
    <property type="match status" value="1"/>
</dbReference>
<dbReference type="EMBL" id="PEUE01000007">
    <property type="protein sequence ID" value="PIV38764.1"/>
    <property type="molecule type" value="Genomic_DNA"/>
</dbReference>
<dbReference type="AlphaFoldDB" id="A0A2M7D6Z7"/>
<gene>
    <name evidence="2" type="ORF">COS30_00325</name>
</gene>
<sequence>MQFNVPQFIDVEDKIFGPLSFKQFFLVIGGILVLIFLWYFFELWFVITIGGPIILAIVASVFIKINDRPLFSIFIAWLTYFIKPRAFIWRRK</sequence>
<evidence type="ECO:0000256" key="1">
    <source>
        <dbReference type="SAM" id="Phobius"/>
    </source>
</evidence>
<keyword evidence="1" id="KW-0472">Membrane</keyword>
<keyword evidence="1" id="KW-1133">Transmembrane helix</keyword>
<evidence type="ECO:0000313" key="3">
    <source>
        <dbReference type="Proteomes" id="UP000229247"/>
    </source>
</evidence>
<feature type="transmembrane region" description="Helical" evidence="1">
    <location>
        <begin position="43"/>
        <end position="63"/>
    </location>
</feature>
<accession>A0A2M7D6Z7</accession>
<keyword evidence="1" id="KW-0812">Transmembrane</keyword>
<protein>
    <recommendedName>
        <fullName evidence="4">PrgI family protein</fullName>
    </recommendedName>
</protein>
<dbReference type="Proteomes" id="UP000229247">
    <property type="component" value="Unassembled WGS sequence"/>
</dbReference>
<feature type="transmembrane region" description="Helical" evidence="1">
    <location>
        <begin position="20"/>
        <end position="38"/>
    </location>
</feature>
<reference evidence="3" key="1">
    <citation type="submission" date="2017-09" db="EMBL/GenBank/DDBJ databases">
        <title>Depth-based differentiation of microbial function through sediment-hosted aquifers and enrichment of novel symbionts in the deep terrestrial subsurface.</title>
        <authorList>
            <person name="Probst A.J."/>
            <person name="Ladd B."/>
            <person name="Jarett J.K."/>
            <person name="Geller-Mcgrath D.E."/>
            <person name="Sieber C.M.K."/>
            <person name="Emerson J.B."/>
            <person name="Anantharaman K."/>
            <person name="Thomas B.C."/>
            <person name="Malmstrom R."/>
            <person name="Stieglmeier M."/>
            <person name="Klingl A."/>
            <person name="Woyke T."/>
            <person name="Ryan C.M."/>
            <person name="Banfield J.F."/>
        </authorList>
    </citation>
    <scope>NUCLEOTIDE SEQUENCE [LARGE SCALE GENOMIC DNA]</scope>
</reference>
<evidence type="ECO:0000313" key="2">
    <source>
        <dbReference type="EMBL" id="PIV38764.1"/>
    </source>
</evidence>
<feature type="transmembrane region" description="Helical" evidence="1">
    <location>
        <begin position="69"/>
        <end position="88"/>
    </location>
</feature>
<name>A0A2M7D6Z7_9BACT</name>